<keyword evidence="1" id="KW-0812">Transmembrane</keyword>
<dbReference type="Proteomes" id="UP001219219">
    <property type="component" value="Chromosome"/>
</dbReference>
<gene>
    <name evidence="2" type="ORF">PS049_00705</name>
</gene>
<keyword evidence="1" id="KW-0472">Membrane</keyword>
<sequence length="69" mass="7934">MKGFVMFIGHLPAGYLITCTLVKRLPLISRHARWAMVIGLVGAVAPDFDLFWCYLMDNGQRHHHLYPTH</sequence>
<dbReference type="AlphaFoldDB" id="A0AAX3MNF8"/>
<accession>A0AAX3MNF8</accession>
<evidence type="ECO:0008006" key="4">
    <source>
        <dbReference type="Google" id="ProtNLM"/>
    </source>
</evidence>
<evidence type="ECO:0000313" key="2">
    <source>
        <dbReference type="EMBL" id="WDB29546.1"/>
    </source>
</evidence>
<protein>
    <recommendedName>
        <fullName evidence="4">Inner membrane protein</fullName>
    </recommendedName>
</protein>
<organism evidence="2 3">
    <name type="scientific">Escherichia albertii</name>
    <dbReference type="NCBI Taxonomy" id="208962"/>
    <lineage>
        <taxon>Bacteria</taxon>
        <taxon>Pseudomonadati</taxon>
        <taxon>Pseudomonadota</taxon>
        <taxon>Gammaproteobacteria</taxon>
        <taxon>Enterobacterales</taxon>
        <taxon>Enterobacteriaceae</taxon>
        <taxon>Escherichia</taxon>
    </lineage>
</organism>
<feature type="transmembrane region" description="Helical" evidence="1">
    <location>
        <begin position="34"/>
        <end position="55"/>
    </location>
</feature>
<dbReference type="EMBL" id="CP117562">
    <property type="protein sequence ID" value="WDB29546.1"/>
    <property type="molecule type" value="Genomic_DNA"/>
</dbReference>
<evidence type="ECO:0000256" key="1">
    <source>
        <dbReference type="SAM" id="Phobius"/>
    </source>
</evidence>
<name>A0AAX3MNF8_ESCAL</name>
<reference evidence="2" key="1">
    <citation type="submission" date="2023-02" db="EMBL/GenBank/DDBJ databases">
        <title>Escherichia albertii as a potential enteropathogen in the light of epidemiological and genomic studies.</title>
        <authorList>
            <person name="Leszczynska K."/>
            <person name="Swiecicka I."/>
            <person name="Daniluk T."/>
            <person name="Lebensztejn D."/>
            <person name="Chmielewska S."/>
            <person name="Leszczynska D."/>
            <person name="Gawor J."/>
            <person name="Kliber M."/>
        </authorList>
    </citation>
    <scope>NUCLEOTIDE SEQUENCE</scope>
    <source>
        <strain evidence="2">BIA_7</strain>
    </source>
</reference>
<keyword evidence="1" id="KW-1133">Transmembrane helix</keyword>
<proteinExistence type="predicted"/>
<evidence type="ECO:0000313" key="3">
    <source>
        <dbReference type="Proteomes" id="UP001219219"/>
    </source>
</evidence>